<evidence type="ECO:0000256" key="5">
    <source>
        <dbReference type="SAM" id="Phobius"/>
    </source>
</evidence>
<keyword evidence="8" id="KW-1185">Reference proteome</keyword>
<feature type="transmembrane region" description="Helical" evidence="5">
    <location>
        <begin position="87"/>
        <end position="114"/>
    </location>
</feature>
<reference evidence="7" key="1">
    <citation type="submission" date="2022-01" db="EMBL/GenBank/DDBJ databases">
        <title>Genome Sequence Resource for Two Populations of Ditylenchus destructor, the Migratory Endoparasitic Phytonematode.</title>
        <authorList>
            <person name="Zhang H."/>
            <person name="Lin R."/>
            <person name="Xie B."/>
        </authorList>
    </citation>
    <scope>NUCLEOTIDE SEQUENCE</scope>
    <source>
        <strain evidence="7">BazhouSP</strain>
    </source>
</reference>
<accession>A0AAD4MWD1</accession>
<evidence type="ECO:0000256" key="3">
    <source>
        <dbReference type="ARBA" id="ARBA00022989"/>
    </source>
</evidence>
<evidence type="ECO:0000256" key="2">
    <source>
        <dbReference type="ARBA" id="ARBA00022692"/>
    </source>
</evidence>
<name>A0AAD4MWD1_9BILA</name>
<feature type="transmembrane region" description="Helical" evidence="5">
    <location>
        <begin position="241"/>
        <end position="264"/>
    </location>
</feature>
<keyword evidence="3 5" id="KW-1133">Transmembrane helix</keyword>
<dbReference type="Proteomes" id="UP001201812">
    <property type="component" value="Unassembled WGS sequence"/>
</dbReference>
<evidence type="ECO:0000313" key="8">
    <source>
        <dbReference type="Proteomes" id="UP001201812"/>
    </source>
</evidence>
<evidence type="ECO:0000313" key="7">
    <source>
        <dbReference type="EMBL" id="KAI1706773.1"/>
    </source>
</evidence>
<feature type="domain" description="F-box" evidence="6">
    <location>
        <begin position="381"/>
        <end position="416"/>
    </location>
</feature>
<comment type="caution">
    <text evidence="7">The sequence shown here is derived from an EMBL/GenBank/DDBJ whole genome shotgun (WGS) entry which is preliminary data.</text>
</comment>
<dbReference type="Pfam" id="PF00646">
    <property type="entry name" value="F-box"/>
    <property type="match status" value="1"/>
</dbReference>
<organism evidence="7 8">
    <name type="scientific">Ditylenchus destructor</name>
    <dbReference type="NCBI Taxonomy" id="166010"/>
    <lineage>
        <taxon>Eukaryota</taxon>
        <taxon>Metazoa</taxon>
        <taxon>Ecdysozoa</taxon>
        <taxon>Nematoda</taxon>
        <taxon>Chromadorea</taxon>
        <taxon>Rhabditida</taxon>
        <taxon>Tylenchina</taxon>
        <taxon>Tylenchomorpha</taxon>
        <taxon>Sphaerularioidea</taxon>
        <taxon>Anguinidae</taxon>
        <taxon>Anguininae</taxon>
        <taxon>Ditylenchus</taxon>
    </lineage>
</organism>
<dbReference type="GO" id="GO:0016020">
    <property type="term" value="C:membrane"/>
    <property type="evidence" value="ECO:0007669"/>
    <property type="project" value="UniProtKB-SubCell"/>
</dbReference>
<feature type="transmembrane region" description="Helical" evidence="5">
    <location>
        <begin position="134"/>
        <end position="162"/>
    </location>
</feature>
<evidence type="ECO:0000259" key="6">
    <source>
        <dbReference type="Pfam" id="PF00646"/>
    </source>
</evidence>
<gene>
    <name evidence="7" type="ORF">DdX_12765</name>
</gene>
<dbReference type="InterPro" id="IPR050598">
    <property type="entry name" value="AminoAcid_Transporter"/>
</dbReference>
<dbReference type="Pfam" id="PF13520">
    <property type="entry name" value="AA_permease_2"/>
    <property type="match status" value="1"/>
</dbReference>
<sequence length="662" mass="75185">MRTFVSRFEIVSAMAKLSSTGLIIIIGMYYLIVKGKTENLMNPFVNSTQNMGRIADAFFGGLFAYDGWDVLNFGVEELENPRRTMSFAIIVGMCTVAVVFCLMNLSFFVVLTTFDITSSDAVATTFSQQTMGHFQYIIPVLISLVLVGTFNGTMFAGSRWLFAASRQRQFPAFLSCVNPKHDSPRAALFVHVSLALAFSFIGNLTELVNYVGFCYWAQRVLTTSALLYIRIWKVPVHPEAIKTPIIIPIIFLIACTLLCIITIIEDFKTALVGLLMLGGAFIIYALFVWEKTLFRLKWYRRFAECINHNLCVFTQVTFDGLIELTDGTEEMDKMANLAEQRRSMNGGDSVNISTTPVNSHNGTAKRRIHPLNENSSKIMNKLPNDILHEVLGSFSRLELINFQETSKRCNAAAKREILRAPPKILPYLMCDQQSRWHWMWNDGQWETEIMNPMLLDHMAATPYLRVGHVNITVPRPMSGNYPDVELLSSIRHVWDDQDLELTIATVPQPELFKITTNAKSIKISSKNCISNLEKLLDGKWQTCIIYHYSTDDTDDYFSSEALIDFFFPPANGSKFTNCARQLTVIQTPTKMTVKAECEKLFEAMSEKFRTAPVLQSIKLDWKWHYPRVEWDCEDYVIADEATGRQLSLELKSTSFSLTSQAN</sequence>
<dbReference type="PANTHER" id="PTHR11785:SF523">
    <property type="entry name" value="AMINO ACID TRANSPORTER PROTEIN 6"/>
    <property type="match status" value="1"/>
</dbReference>
<proteinExistence type="predicted"/>
<dbReference type="GO" id="GO:0015179">
    <property type="term" value="F:L-amino acid transmembrane transporter activity"/>
    <property type="evidence" value="ECO:0007669"/>
    <property type="project" value="TreeGrafter"/>
</dbReference>
<dbReference type="Gene3D" id="1.20.1740.10">
    <property type="entry name" value="Amino acid/polyamine transporter I"/>
    <property type="match status" value="1"/>
</dbReference>
<dbReference type="AlphaFoldDB" id="A0AAD4MWD1"/>
<evidence type="ECO:0000256" key="1">
    <source>
        <dbReference type="ARBA" id="ARBA00004141"/>
    </source>
</evidence>
<feature type="transmembrane region" description="Helical" evidence="5">
    <location>
        <begin position="183"/>
        <end position="201"/>
    </location>
</feature>
<feature type="transmembrane region" description="Helical" evidence="5">
    <location>
        <begin position="270"/>
        <end position="289"/>
    </location>
</feature>
<feature type="transmembrane region" description="Helical" evidence="5">
    <location>
        <begin position="12"/>
        <end position="32"/>
    </location>
</feature>
<comment type="subcellular location">
    <subcellularLocation>
        <location evidence="1">Membrane</location>
        <topology evidence="1">Multi-pass membrane protein</topology>
    </subcellularLocation>
</comment>
<dbReference type="EMBL" id="JAKKPZ010000045">
    <property type="protein sequence ID" value="KAI1706773.1"/>
    <property type="molecule type" value="Genomic_DNA"/>
</dbReference>
<protein>
    <submittedName>
        <fullName evidence="7">Amino acid permease domain-containing protein</fullName>
    </submittedName>
</protein>
<keyword evidence="4 5" id="KW-0472">Membrane</keyword>
<dbReference type="InterPro" id="IPR002293">
    <property type="entry name" value="AA/rel_permease1"/>
</dbReference>
<dbReference type="PANTHER" id="PTHR11785">
    <property type="entry name" value="AMINO ACID TRANSPORTER"/>
    <property type="match status" value="1"/>
</dbReference>
<keyword evidence="2 5" id="KW-0812">Transmembrane</keyword>
<evidence type="ECO:0000256" key="4">
    <source>
        <dbReference type="ARBA" id="ARBA00023136"/>
    </source>
</evidence>
<dbReference type="InterPro" id="IPR001810">
    <property type="entry name" value="F-box_dom"/>
</dbReference>